<dbReference type="SUPFAM" id="SSF55186">
    <property type="entry name" value="ThrRS/AlaRS common domain"/>
    <property type="match status" value="1"/>
</dbReference>
<gene>
    <name evidence="4" type="ORF">BD324DRAFT_56147</name>
</gene>
<keyword evidence="2" id="KW-0862">Zinc</keyword>
<dbReference type="OrthoDB" id="288942at2759"/>
<keyword evidence="5" id="KW-1185">Reference proteome</keyword>
<reference evidence="4 5" key="1">
    <citation type="submission" date="2017-03" db="EMBL/GenBank/DDBJ databases">
        <title>Widespread Adenine N6-methylation of Active Genes in Fungi.</title>
        <authorList>
            <consortium name="DOE Joint Genome Institute"/>
            <person name="Mondo S.J."/>
            <person name="Dannebaum R.O."/>
            <person name="Kuo R.C."/>
            <person name="Louie K.B."/>
            <person name="Bewick A.J."/>
            <person name="Labutti K."/>
            <person name="Haridas S."/>
            <person name="Kuo A."/>
            <person name="Salamov A."/>
            <person name="Ahrendt S.R."/>
            <person name="Lau R."/>
            <person name="Bowen B.P."/>
            <person name="Lipzen A."/>
            <person name="Sullivan W."/>
            <person name="Andreopoulos W.B."/>
            <person name="Clum A."/>
            <person name="Lindquist E."/>
            <person name="Daum C."/>
            <person name="Northen T.R."/>
            <person name="Ramamoorthy G."/>
            <person name="Schmitz R.J."/>
            <person name="Gryganskyi A."/>
            <person name="Culley D."/>
            <person name="Magnuson J."/>
            <person name="James T.Y."/>
            <person name="O'Malley M.A."/>
            <person name="Stajich J.E."/>
            <person name="Spatafora J.W."/>
            <person name="Visel A."/>
            <person name="Grigoriev I.V."/>
        </authorList>
    </citation>
    <scope>NUCLEOTIDE SEQUENCE [LARGE SCALE GENOMIC DNA]</scope>
    <source>
        <strain evidence="4 5">NRRL Y-17943</strain>
    </source>
</reference>
<proteinExistence type="predicted"/>
<feature type="region of interest" description="Disordered" evidence="3">
    <location>
        <begin position="55"/>
        <end position="100"/>
    </location>
</feature>
<feature type="region of interest" description="Disordered" evidence="3">
    <location>
        <begin position="490"/>
        <end position="516"/>
    </location>
</feature>
<dbReference type="InterPro" id="IPR051335">
    <property type="entry name" value="Alanyl-tRNA_Editing_Enzymes"/>
</dbReference>
<dbReference type="InterPro" id="IPR018163">
    <property type="entry name" value="Thr/Ala-tRNA-synth_IIc_edit"/>
</dbReference>
<dbReference type="Gene3D" id="3.30.980.10">
    <property type="entry name" value="Threonyl-trna Synthetase, Chain A, domain 2"/>
    <property type="match status" value="1"/>
</dbReference>
<dbReference type="InterPro" id="IPR009000">
    <property type="entry name" value="Transl_B-barrel_sf"/>
</dbReference>
<protein>
    <recommendedName>
        <fullName evidence="6">Threonyl/alanyl tRNA synthetase SAD domain-containing protein</fullName>
    </recommendedName>
</protein>
<dbReference type="InParanoid" id="A0A1Y1UTE7"/>
<dbReference type="AlphaFoldDB" id="A0A1Y1UTE7"/>
<dbReference type="PANTHER" id="PTHR43462:SF1">
    <property type="entry name" value="ALANYL-TRNA EDITING PROTEIN AARSD1"/>
    <property type="match status" value="1"/>
</dbReference>
<dbReference type="STRING" id="4999.A0A1Y1UTE7"/>
<evidence type="ECO:0000313" key="4">
    <source>
        <dbReference type="EMBL" id="ORX41299.1"/>
    </source>
</evidence>
<dbReference type="EMBL" id="NBSH01000001">
    <property type="protein sequence ID" value="ORX41299.1"/>
    <property type="molecule type" value="Genomic_DNA"/>
</dbReference>
<dbReference type="RefSeq" id="XP_021874978.1">
    <property type="nucleotide sequence ID" value="XM_022013018.1"/>
</dbReference>
<evidence type="ECO:0008006" key="6">
    <source>
        <dbReference type="Google" id="ProtNLM"/>
    </source>
</evidence>
<evidence type="ECO:0000313" key="5">
    <source>
        <dbReference type="Proteomes" id="UP000193218"/>
    </source>
</evidence>
<dbReference type="SUPFAM" id="SSF50447">
    <property type="entry name" value="Translation proteins"/>
    <property type="match status" value="1"/>
</dbReference>
<name>A0A1Y1UTE7_9TREE</name>
<evidence type="ECO:0000256" key="1">
    <source>
        <dbReference type="ARBA" id="ARBA00022723"/>
    </source>
</evidence>
<feature type="compositionally biased region" description="Polar residues" evidence="3">
    <location>
        <begin position="88"/>
        <end position="100"/>
    </location>
</feature>
<dbReference type="GeneID" id="33554826"/>
<evidence type="ECO:0000256" key="3">
    <source>
        <dbReference type="SAM" id="MobiDB-lite"/>
    </source>
</evidence>
<dbReference type="GO" id="GO:0046872">
    <property type="term" value="F:metal ion binding"/>
    <property type="evidence" value="ECO:0007669"/>
    <property type="project" value="UniProtKB-KW"/>
</dbReference>
<dbReference type="Proteomes" id="UP000193218">
    <property type="component" value="Unassembled WGS sequence"/>
</dbReference>
<dbReference type="GO" id="GO:0002196">
    <property type="term" value="F:Ser-tRNA(Ala) deacylase activity"/>
    <property type="evidence" value="ECO:0007669"/>
    <property type="project" value="TreeGrafter"/>
</dbReference>
<accession>A0A1Y1UTE7</accession>
<sequence length="537" mass="59025">MTLPVVASEAEAREPTMTPKDYHRIHFDTSALPSKRIVGLLACQRDPSLRQMETKVISSKPASVAAPPPARGKEKKKKAGEVIGPNTPAVNGSSGASSDSPVVQGKLWEVELEDTVIFPEGGGQPFDTGTLYVDGSGSSRAFKVEGCLRRKLDSVHLVRALEEDSSIFENLERQQVKVVVDWERRMDHMTLHTSQHLLSAVLDTFAEGLPTLSWSLPAFPSLEAPYVELPRALTWSEAEQVEKRCNDFIEENRRIWVDVDIQQEGYVKMTAAGIRENRGIPQDYNDGVIRHINIDGIDRNACCGTQLPFLSQLYFLHVIPPSTPKDSNNPTKTPSKLYFVSGPRAIKFLQQSSRTLSEASQVLGMARLELPQRVAKAEELRRETMSREKTLRTELARVIGDTEARNPQSTSDGVYWIHRNDKSTLDFEFMGLIATSLLDAQPPSGPLEAPVVIISATANGITPSLLLVMSPAQDLAKKVYENLKTTLEEGPESKGRVKGGGARGRFMSKVDGKWSKGETAKVQAIADELRASSGAGQ</sequence>
<dbReference type="Gene3D" id="2.40.30.130">
    <property type="match status" value="1"/>
</dbReference>
<dbReference type="GO" id="GO:0000166">
    <property type="term" value="F:nucleotide binding"/>
    <property type="evidence" value="ECO:0007669"/>
    <property type="project" value="InterPro"/>
</dbReference>
<dbReference type="PANTHER" id="PTHR43462">
    <property type="entry name" value="ALANYL-TRNA EDITING PROTEIN"/>
    <property type="match status" value="1"/>
</dbReference>
<comment type="caution">
    <text evidence="4">The sequence shown here is derived from an EMBL/GenBank/DDBJ whole genome shotgun (WGS) entry which is preliminary data.</text>
</comment>
<evidence type="ECO:0000256" key="2">
    <source>
        <dbReference type="ARBA" id="ARBA00022833"/>
    </source>
</evidence>
<organism evidence="4 5">
    <name type="scientific">Kockovaella imperatae</name>
    <dbReference type="NCBI Taxonomy" id="4999"/>
    <lineage>
        <taxon>Eukaryota</taxon>
        <taxon>Fungi</taxon>
        <taxon>Dikarya</taxon>
        <taxon>Basidiomycota</taxon>
        <taxon>Agaricomycotina</taxon>
        <taxon>Tremellomycetes</taxon>
        <taxon>Tremellales</taxon>
        <taxon>Cuniculitremaceae</taxon>
        <taxon>Kockovaella</taxon>
    </lineage>
</organism>
<keyword evidence="1" id="KW-0479">Metal-binding</keyword>